<dbReference type="SUPFAM" id="SSF52980">
    <property type="entry name" value="Restriction endonuclease-like"/>
    <property type="match status" value="1"/>
</dbReference>
<dbReference type="EMBL" id="FOUZ01000008">
    <property type="protein sequence ID" value="SFN20001.1"/>
    <property type="molecule type" value="Genomic_DNA"/>
</dbReference>
<dbReference type="Pfam" id="PF04471">
    <property type="entry name" value="Mrr_cat"/>
    <property type="match status" value="1"/>
</dbReference>
<sequence>MLVKKNSGELIPYNPNALKRSLTKSGAKKEEVEDVFEKISKDLYEGITTRELYRTAFQYLKDYRSSYAARYSLKRALRDLGPEGYYFEMWFARVMQAAGYETIHSETVQGNAVTHEIDVVAAKENQLIFCECKFRNDEEAKISVTTPMYFLSRMKDVEQHTYHFFGRDMKPSKGYLVTNAYLTTDSIEFANYYGIGLISWDYPENKSIKYLVDNAGLYPVTCLTTLTDEQEKILLSKDCILVKDLVQNQKILDSLNLSKEIMDAVLEEANDLLAIENFSCEIE</sequence>
<name>A0A1I4X1W5_9FLAO</name>
<evidence type="ECO:0000256" key="2">
    <source>
        <dbReference type="ARBA" id="ARBA00022840"/>
    </source>
</evidence>
<keyword evidence="6" id="KW-1185">Reference proteome</keyword>
<feature type="domain" description="ATP-cone" evidence="4">
    <location>
        <begin position="1"/>
        <end position="82"/>
    </location>
</feature>
<keyword evidence="2 3" id="KW-0067">ATP-binding</keyword>
<keyword evidence="5" id="KW-0540">Nuclease</keyword>
<dbReference type="InterPro" id="IPR005144">
    <property type="entry name" value="ATP-cone_dom"/>
</dbReference>
<protein>
    <submittedName>
        <fullName evidence="5">Restriction endonuclease</fullName>
    </submittedName>
</protein>
<accession>A0A1I4X1W5</accession>
<reference evidence="6" key="1">
    <citation type="submission" date="2016-10" db="EMBL/GenBank/DDBJ databases">
        <authorList>
            <person name="Varghese N."/>
            <person name="Submissions S."/>
        </authorList>
    </citation>
    <scope>NUCLEOTIDE SEQUENCE [LARGE SCALE GENOMIC DNA]</scope>
    <source>
        <strain evidence="6">XJ109</strain>
    </source>
</reference>
<dbReference type="Proteomes" id="UP000199149">
    <property type="component" value="Unassembled WGS sequence"/>
</dbReference>
<dbReference type="Gene3D" id="3.40.1350.10">
    <property type="match status" value="1"/>
</dbReference>
<dbReference type="InterPro" id="IPR011335">
    <property type="entry name" value="Restrct_endonuc-II-like"/>
</dbReference>
<dbReference type="AlphaFoldDB" id="A0A1I4X1W5"/>
<dbReference type="InterPro" id="IPR011856">
    <property type="entry name" value="tRNA_endonuc-like_dom_sf"/>
</dbReference>
<dbReference type="GO" id="GO:0009307">
    <property type="term" value="P:DNA restriction-modification system"/>
    <property type="evidence" value="ECO:0007669"/>
    <property type="project" value="InterPro"/>
</dbReference>
<dbReference type="GO" id="GO:0003677">
    <property type="term" value="F:DNA binding"/>
    <property type="evidence" value="ECO:0007669"/>
    <property type="project" value="InterPro"/>
</dbReference>
<evidence type="ECO:0000256" key="3">
    <source>
        <dbReference type="PROSITE-ProRule" id="PRU00492"/>
    </source>
</evidence>
<dbReference type="Pfam" id="PF03477">
    <property type="entry name" value="ATP-cone"/>
    <property type="match status" value="1"/>
</dbReference>
<dbReference type="PROSITE" id="PS51161">
    <property type="entry name" value="ATP_CONE"/>
    <property type="match status" value="1"/>
</dbReference>
<dbReference type="STRING" id="684065.SAMN05421738_10840"/>
<proteinExistence type="predicted"/>
<organism evidence="5 6">
    <name type="scientific">Algoriella xinjiangensis</name>
    <dbReference type="NCBI Taxonomy" id="684065"/>
    <lineage>
        <taxon>Bacteria</taxon>
        <taxon>Pseudomonadati</taxon>
        <taxon>Bacteroidota</taxon>
        <taxon>Flavobacteriia</taxon>
        <taxon>Flavobacteriales</taxon>
        <taxon>Weeksellaceae</taxon>
        <taxon>Algoriella</taxon>
    </lineage>
</organism>
<dbReference type="GO" id="GO:0005524">
    <property type="term" value="F:ATP binding"/>
    <property type="evidence" value="ECO:0007669"/>
    <property type="project" value="UniProtKB-UniRule"/>
</dbReference>
<gene>
    <name evidence="5" type="ORF">SAMN05421738_10840</name>
</gene>
<keyword evidence="5" id="KW-0378">Hydrolase</keyword>
<dbReference type="InterPro" id="IPR007560">
    <property type="entry name" value="Restrct_endonuc_IV_Mrr"/>
</dbReference>
<dbReference type="RefSeq" id="WP_092908293.1">
    <property type="nucleotide sequence ID" value="NZ_FOUZ01000008.1"/>
</dbReference>
<evidence type="ECO:0000259" key="4">
    <source>
        <dbReference type="PROSITE" id="PS51161"/>
    </source>
</evidence>
<evidence type="ECO:0000256" key="1">
    <source>
        <dbReference type="ARBA" id="ARBA00022741"/>
    </source>
</evidence>
<evidence type="ECO:0000313" key="5">
    <source>
        <dbReference type="EMBL" id="SFN20001.1"/>
    </source>
</evidence>
<evidence type="ECO:0000313" key="6">
    <source>
        <dbReference type="Proteomes" id="UP000199149"/>
    </source>
</evidence>
<keyword evidence="5" id="KW-0255">Endonuclease</keyword>
<dbReference type="GO" id="GO:0004519">
    <property type="term" value="F:endonuclease activity"/>
    <property type="evidence" value="ECO:0007669"/>
    <property type="project" value="UniProtKB-KW"/>
</dbReference>
<dbReference type="OrthoDB" id="320396at2"/>
<keyword evidence="1 3" id="KW-0547">Nucleotide-binding</keyword>